<dbReference type="Pfam" id="PF00589">
    <property type="entry name" value="Phage_integrase"/>
    <property type="match status" value="1"/>
</dbReference>
<keyword evidence="2" id="KW-0229">DNA integration</keyword>
<dbReference type="InterPro" id="IPR010998">
    <property type="entry name" value="Integrase_recombinase_N"/>
</dbReference>
<evidence type="ECO:0000313" key="8">
    <source>
        <dbReference type="EMBL" id="KKQ50471.1"/>
    </source>
</evidence>
<evidence type="ECO:0000256" key="2">
    <source>
        <dbReference type="ARBA" id="ARBA00022908"/>
    </source>
</evidence>
<keyword evidence="3 5" id="KW-0238">DNA-binding</keyword>
<dbReference type="GO" id="GO:0003677">
    <property type="term" value="F:DNA binding"/>
    <property type="evidence" value="ECO:0007669"/>
    <property type="project" value="UniProtKB-UniRule"/>
</dbReference>
<evidence type="ECO:0000256" key="3">
    <source>
        <dbReference type="ARBA" id="ARBA00023125"/>
    </source>
</evidence>
<dbReference type="InterPro" id="IPR050090">
    <property type="entry name" value="Tyrosine_recombinase_XerCD"/>
</dbReference>
<accession>A0A0G0LCU8</accession>
<dbReference type="InterPro" id="IPR044068">
    <property type="entry name" value="CB"/>
</dbReference>
<dbReference type="InterPro" id="IPR004107">
    <property type="entry name" value="Integrase_SAM-like_N"/>
</dbReference>
<dbReference type="Gene3D" id="1.10.150.130">
    <property type="match status" value="1"/>
</dbReference>
<dbReference type="SUPFAM" id="SSF56349">
    <property type="entry name" value="DNA breaking-rejoining enzymes"/>
    <property type="match status" value="1"/>
</dbReference>
<evidence type="ECO:0000259" key="6">
    <source>
        <dbReference type="PROSITE" id="PS51898"/>
    </source>
</evidence>
<dbReference type="PROSITE" id="PS51900">
    <property type="entry name" value="CB"/>
    <property type="match status" value="1"/>
</dbReference>
<protein>
    <submittedName>
        <fullName evidence="8">Tyrosine recombinase XerC</fullName>
    </submittedName>
</protein>
<dbReference type="GO" id="GO:0015074">
    <property type="term" value="P:DNA integration"/>
    <property type="evidence" value="ECO:0007669"/>
    <property type="project" value="UniProtKB-KW"/>
</dbReference>
<organism evidence="8 9">
    <name type="scientific">Candidatus Shapirobacteria bacterium GW2011_GWE1_38_10</name>
    <dbReference type="NCBI Taxonomy" id="1618488"/>
    <lineage>
        <taxon>Bacteria</taxon>
        <taxon>Candidatus Shapironibacteriota</taxon>
    </lineage>
</organism>
<dbReference type="Proteomes" id="UP000034231">
    <property type="component" value="Unassembled WGS sequence"/>
</dbReference>
<dbReference type="Pfam" id="PF02899">
    <property type="entry name" value="Phage_int_SAM_1"/>
    <property type="match status" value="1"/>
</dbReference>
<name>A0A0G0LCU8_9BACT</name>
<dbReference type="InterPro" id="IPR002104">
    <property type="entry name" value="Integrase_catalytic"/>
</dbReference>
<feature type="domain" description="Core-binding (CB)" evidence="7">
    <location>
        <begin position="8"/>
        <end position="101"/>
    </location>
</feature>
<feature type="domain" description="Tyr recombinase" evidence="6">
    <location>
        <begin position="121"/>
        <end position="308"/>
    </location>
</feature>
<dbReference type="InterPro" id="IPR011010">
    <property type="entry name" value="DNA_brk_join_enz"/>
</dbReference>
<dbReference type="PANTHER" id="PTHR30349:SF41">
    <property type="entry name" value="INTEGRASE_RECOMBINASE PROTEIN MJ0367-RELATED"/>
    <property type="match status" value="1"/>
</dbReference>
<evidence type="ECO:0000259" key="7">
    <source>
        <dbReference type="PROSITE" id="PS51900"/>
    </source>
</evidence>
<dbReference type="GO" id="GO:0006310">
    <property type="term" value="P:DNA recombination"/>
    <property type="evidence" value="ECO:0007669"/>
    <property type="project" value="UniProtKB-KW"/>
</dbReference>
<proteinExistence type="inferred from homology"/>
<dbReference type="CDD" id="cd00798">
    <property type="entry name" value="INT_XerDC_C"/>
    <property type="match status" value="1"/>
</dbReference>
<dbReference type="PROSITE" id="PS51898">
    <property type="entry name" value="TYR_RECOMBINASE"/>
    <property type="match status" value="1"/>
</dbReference>
<evidence type="ECO:0000313" key="9">
    <source>
        <dbReference type="Proteomes" id="UP000034231"/>
    </source>
</evidence>
<evidence type="ECO:0000256" key="1">
    <source>
        <dbReference type="ARBA" id="ARBA00008857"/>
    </source>
</evidence>
<sequence length="319" mass="36801">MLGLDMDLDLAIAIRRFLEHLEVEKNCSKLTVRNYQHYLEVLQSYFEGSGNTTPKVSDINQDLVRSFRLHLSRQAGVDGEMKIVTQGYYVIALRSFLKYLIRNDYKVMQPEKIEVPKTKDHSLKFLNGEQIERLLNQPILSTKVGIRDRAILELLFSTGLRVSELTRLNRDQINLKTREFGVIGKGGKARVVFISVRAAVFLDKYMKSRTDKDRPLFIRYGGKKDIVSEEEKMRLSPRSVERLVKHYVRLAKLPVDATPHTLRHSMATDLLRAGADLRSVQELLGHKNIATTQIYTHITDARLREVHEKYHSGNKKEDV</sequence>
<comment type="similarity">
    <text evidence="1">Belongs to the 'phage' integrase family.</text>
</comment>
<evidence type="ECO:0000256" key="4">
    <source>
        <dbReference type="ARBA" id="ARBA00023172"/>
    </source>
</evidence>
<evidence type="ECO:0000256" key="5">
    <source>
        <dbReference type="PROSITE-ProRule" id="PRU01248"/>
    </source>
</evidence>
<dbReference type="SUPFAM" id="SSF47823">
    <property type="entry name" value="lambda integrase-like, N-terminal domain"/>
    <property type="match status" value="1"/>
</dbReference>
<dbReference type="InterPro" id="IPR013762">
    <property type="entry name" value="Integrase-like_cat_sf"/>
</dbReference>
<reference evidence="8 9" key="1">
    <citation type="journal article" date="2015" name="Nature">
        <title>rRNA introns, odd ribosomes, and small enigmatic genomes across a large radiation of phyla.</title>
        <authorList>
            <person name="Brown C.T."/>
            <person name="Hug L.A."/>
            <person name="Thomas B.C."/>
            <person name="Sharon I."/>
            <person name="Castelle C.J."/>
            <person name="Singh A."/>
            <person name="Wilkins M.J."/>
            <person name="Williams K.H."/>
            <person name="Banfield J.F."/>
        </authorList>
    </citation>
    <scope>NUCLEOTIDE SEQUENCE [LARGE SCALE GENOMIC DNA]</scope>
</reference>
<dbReference type="Gene3D" id="1.10.443.10">
    <property type="entry name" value="Intergrase catalytic core"/>
    <property type="match status" value="1"/>
</dbReference>
<dbReference type="PANTHER" id="PTHR30349">
    <property type="entry name" value="PHAGE INTEGRASE-RELATED"/>
    <property type="match status" value="1"/>
</dbReference>
<comment type="caution">
    <text evidence="8">The sequence shown here is derived from an EMBL/GenBank/DDBJ whole genome shotgun (WGS) entry which is preliminary data.</text>
</comment>
<dbReference type="EMBL" id="LBTX01000005">
    <property type="protein sequence ID" value="KKQ50471.1"/>
    <property type="molecule type" value="Genomic_DNA"/>
</dbReference>
<gene>
    <name evidence="8" type="ORF">US68_C0005G0038</name>
</gene>
<keyword evidence="4" id="KW-0233">DNA recombination</keyword>
<dbReference type="AlphaFoldDB" id="A0A0G0LCU8"/>